<evidence type="ECO:0000256" key="2">
    <source>
        <dbReference type="ARBA" id="ARBA00022833"/>
    </source>
</evidence>
<dbReference type="Pfam" id="PF00172">
    <property type="entry name" value="Zn_clus"/>
    <property type="match status" value="1"/>
</dbReference>
<evidence type="ECO:0000256" key="3">
    <source>
        <dbReference type="ARBA" id="ARBA00023015"/>
    </source>
</evidence>
<name>A0A9P5LD33_9HYPO</name>
<feature type="compositionally biased region" description="Low complexity" evidence="6">
    <location>
        <begin position="67"/>
        <end position="88"/>
    </location>
</feature>
<feature type="domain" description="Zn(2)-C6 fungal-type" evidence="7">
    <location>
        <begin position="7"/>
        <end position="37"/>
    </location>
</feature>
<keyword evidence="5" id="KW-0539">Nucleus</keyword>
<reference evidence="8" key="1">
    <citation type="submission" date="2020-03" db="EMBL/GenBank/DDBJ databases">
        <title>Draft Genome Sequence of Cylindrodendrum hubeiense.</title>
        <authorList>
            <person name="Buettner E."/>
            <person name="Kellner H."/>
        </authorList>
    </citation>
    <scope>NUCLEOTIDE SEQUENCE</scope>
    <source>
        <strain evidence="8">IHI 201604</strain>
    </source>
</reference>
<dbReference type="PROSITE" id="PS50048">
    <property type="entry name" value="ZN2_CY6_FUNGAL_2"/>
    <property type="match status" value="1"/>
</dbReference>
<dbReference type="Proteomes" id="UP000722485">
    <property type="component" value="Unassembled WGS sequence"/>
</dbReference>
<evidence type="ECO:0000313" key="9">
    <source>
        <dbReference type="Proteomes" id="UP000722485"/>
    </source>
</evidence>
<feature type="region of interest" description="Disordered" evidence="6">
    <location>
        <begin position="62"/>
        <end position="88"/>
    </location>
</feature>
<keyword evidence="2" id="KW-0862">Zinc</keyword>
<dbReference type="SUPFAM" id="SSF57701">
    <property type="entry name" value="Zn2/Cys6 DNA-binding domain"/>
    <property type="match status" value="1"/>
</dbReference>
<evidence type="ECO:0000256" key="4">
    <source>
        <dbReference type="ARBA" id="ARBA00023163"/>
    </source>
</evidence>
<dbReference type="EMBL" id="JAANBB010000220">
    <property type="protein sequence ID" value="KAF7546264.1"/>
    <property type="molecule type" value="Genomic_DNA"/>
</dbReference>
<keyword evidence="4" id="KW-0804">Transcription</keyword>
<proteinExistence type="predicted"/>
<evidence type="ECO:0000259" key="7">
    <source>
        <dbReference type="PROSITE" id="PS50048"/>
    </source>
</evidence>
<evidence type="ECO:0000313" key="8">
    <source>
        <dbReference type="EMBL" id="KAF7546264.1"/>
    </source>
</evidence>
<evidence type="ECO:0000256" key="1">
    <source>
        <dbReference type="ARBA" id="ARBA00022723"/>
    </source>
</evidence>
<dbReference type="Gene3D" id="4.10.240.10">
    <property type="entry name" value="Zn(2)-C6 fungal-type DNA-binding domain"/>
    <property type="match status" value="1"/>
</dbReference>
<dbReference type="AlphaFoldDB" id="A0A9P5LD33"/>
<dbReference type="GO" id="GO:0000981">
    <property type="term" value="F:DNA-binding transcription factor activity, RNA polymerase II-specific"/>
    <property type="evidence" value="ECO:0007669"/>
    <property type="project" value="InterPro"/>
</dbReference>
<protein>
    <recommendedName>
        <fullName evidence="7">Zn(2)-C6 fungal-type domain-containing protein</fullName>
    </recommendedName>
</protein>
<organism evidence="8 9">
    <name type="scientific">Cylindrodendrum hubeiense</name>
    <dbReference type="NCBI Taxonomy" id="595255"/>
    <lineage>
        <taxon>Eukaryota</taxon>
        <taxon>Fungi</taxon>
        <taxon>Dikarya</taxon>
        <taxon>Ascomycota</taxon>
        <taxon>Pezizomycotina</taxon>
        <taxon>Sordariomycetes</taxon>
        <taxon>Hypocreomycetidae</taxon>
        <taxon>Hypocreales</taxon>
        <taxon>Nectriaceae</taxon>
        <taxon>Cylindrodendrum</taxon>
    </lineage>
</organism>
<dbReference type="InterPro" id="IPR036864">
    <property type="entry name" value="Zn2-C6_fun-type_DNA-bd_sf"/>
</dbReference>
<keyword evidence="1" id="KW-0479">Metal-binding</keyword>
<dbReference type="InterPro" id="IPR001138">
    <property type="entry name" value="Zn2Cys6_DnaBD"/>
</dbReference>
<keyword evidence="3" id="KW-0805">Transcription regulation</keyword>
<gene>
    <name evidence="8" type="ORF">G7Z17_g8568</name>
</gene>
<dbReference type="PANTHER" id="PTHR47660:SF3">
    <property type="entry name" value="FINGER DOMAIN PROTEIN, PUTATIVE (AFU_ORTHOLOGUE AFUA_4G03310)-RELATED"/>
    <property type="match status" value="1"/>
</dbReference>
<dbReference type="CDD" id="cd00067">
    <property type="entry name" value="GAL4"/>
    <property type="match status" value="1"/>
</dbReference>
<evidence type="ECO:0000256" key="5">
    <source>
        <dbReference type="ARBA" id="ARBA00023242"/>
    </source>
</evidence>
<dbReference type="OrthoDB" id="4216928at2759"/>
<comment type="caution">
    <text evidence="8">The sequence shown here is derived from an EMBL/GenBank/DDBJ whole genome shotgun (WGS) entry which is preliminary data.</text>
</comment>
<keyword evidence="9" id="KW-1185">Reference proteome</keyword>
<dbReference type="SMART" id="SM00066">
    <property type="entry name" value="GAL4"/>
    <property type="match status" value="1"/>
</dbReference>
<sequence>MSIRRKSCDPCFRSRRKCDLAYPACRRCERNEKRCHYAYPPQLATTGVGRSNEARTALMQITEKPSSSDSGISSGELEQTSNASSPSLQLSRSSALQLYWMQRSRVHSSLGNLGELPPVGGLGFWDGILDHIRNYPREFAQDAENIFIHKNLVAGSFPRPLRAAFGICAGHLSLNDRNRSVLFQSLDAELSELIAPPTPPIASTLLDDLVRLQAILLYQIIRFFFGSMEQRKVAERQEYVVRSYGLRLIQRANSELTDAEETWENWVLLESIRRTVFIAFKLYTMYSYLRNRTCDEYEALKALPVSTKLGSWKSRDAYNRYSGPDKIISYGETKPFWDTIQGDGDLGRFEELLFMDKDTERHISALQQHELNL</sequence>
<dbReference type="PANTHER" id="PTHR47660">
    <property type="entry name" value="TRANSCRIPTION FACTOR WITH C2H2 AND ZN(2)-CYS(6) DNA BINDING DOMAIN (EUROFUNG)-RELATED-RELATED"/>
    <property type="match status" value="1"/>
</dbReference>
<dbReference type="GO" id="GO:0008270">
    <property type="term" value="F:zinc ion binding"/>
    <property type="evidence" value="ECO:0007669"/>
    <property type="project" value="InterPro"/>
</dbReference>
<accession>A0A9P5LD33</accession>
<evidence type="ECO:0000256" key="6">
    <source>
        <dbReference type="SAM" id="MobiDB-lite"/>
    </source>
</evidence>